<organism evidence="2 3">
    <name type="scientific">Nocardia macrotermitis</name>
    <dbReference type="NCBI Taxonomy" id="2585198"/>
    <lineage>
        <taxon>Bacteria</taxon>
        <taxon>Bacillati</taxon>
        <taxon>Actinomycetota</taxon>
        <taxon>Actinomycetes</taxon>
        <taxon>Mycobacteriales</taxon>
        <taxon>Nocardiaceae</taxon>
        <taxon>Nocardia</taxon>
    </lineage>
</organism>
<feature type="compositionally biased region" description="Gly residues" evidence="1">
    <location>
        <begin position="94"/>
        <end position="104"/>
    </location>
</feature>
<reference evidence="2 3" key="1">
    <citation type="submission" date="2019-10" db="EMBL/GenBank/DDBJ databases">
        <title>Nocardia macrotermitis sp. nov. and Nocardia aurantia sp. nov., isolated from the gut of fungus growing-termite Macrotermes natalensis.</title>
        <authorList>
            <person name="Benndorf R."/>
            <person name="Schwitalla J."/>
            <person name="Martin K."/>
            <person name="De Beer W."/>
            <person name="Kaster A.-K."/>
            <person name="Vollmers J."/>
            <person name="Poulsen M."/>
            <person name="Beemelmanns C."/>
        </authorList>
    </citation>
    <scope>NUCLEOTIDE SEQUENCE [LARGE SCALE GENOMIC DNA]</scope>
    <source>
        <strain evidence="2 3">RB20</strain>
    </source>
</reference>
<gene>
    <name evidence="2" type="ORF">NRB20_26230</name>
</gene>
<evidence type="ECO:0000256" key="1">
    <source>
        <dbReference type="SAM" id="MobiDB-lite"/>
    </source>
</evidence>
<feature type="region of interest" description="Disordered" evidence="1">
    <location>
        <begin position="1"/>
        <end position="104"/>
    </location>
</feature>
<dbReference type="Proteomes" id="UP000438448">
    <property type="component" value="Unassembled WGS sequence"/>
</dbReference>
<dbReference type="AlphaFoldDB" id="A0A7K0D1D6"/>
<name>A0A7K0D1D6_9NOCA</name>
<dbReference type="EMBL" id="WEGK01000005">
    <property type="protein sequence ID" value="MQY19533.1"/>
    <property type="molecule type" value="Genomic_DNA"/>
</dbReference>
<protein>
    <submittedName>
        <fullName evidence="2">Uncharacterized protein</fullName>
    </submittedName>
</protein>
<proteinExistence type="predicted"/>
<comment type="caution">
    <text evidence="2">The sequence shown here is derived from an EMBL/GenBank/DDBJ whole genome shotgun (WGS) entry which is preliminary data.</text>
</comment>
<dbReference type="OrthoDB" id="4569969at2"/>
<evidence type="ECO:0000313" key="2">
    <source>
        <dbReference type="EMBL" id="MQY19533.1"/>
    </source>
</evidence>
<sequence>MPGGKGAPGVGDRPEYPSLPGTGSFGPPDMSLPDRSGIHNGANGLDGPNSPSQQGDSNGAQYPGPPGLPGLPGAAPRGSDSSRKRKNYIPRVGSGIGPGNGHGNGTEIYVRSHTGWGESAAFDPATGVLRPVELALGGLAGVYGDLGGTPIVFYRNGNGLALHVNTRGIDLDSPDVATHWQRIDSLRTRFAVAVGGVVVCDLYYPSAPDETDLGLLIRDVLADPDRRGQIFAR</sequence>
<feature type="compositionally biased region" description="Polar residues" evidence="1">
    <location>
        <begin position="49"/>
        <end position="60"/>
    </location>
</feature>
<accession>A0A7K0D1D6</accession>
<evidence type="ECO:0000313" key="3">
    <source>
        <dbReference type="Proteomes" id="UP000438448"/>
    </source>
</evidence>
<keyword evidence="3" id="KW-1185">Reference proteome</keyword>